<evidence type="ECO:0000313" key="2">
    <source>
        <dbReference type="EMBL" id="SPP96680.1"/>
    </source>
</evidence>
<sequence>MSVHHVQGKERAISRKTIAQGRPGARHHLWSTRVRFSRADPGCQPAPGLPCALSSR</sequence>
<gene>
    <name evidence="2" type="ORF">BRAD3257_5746</name>
</gene>
<dbReference type="EMBL" id="LS398110">
    <property type="protein sequence ID" value="SPP96680.1"/>
    <property type="molecule type" value="Genomic_DNA"/>
</dbReference>
<reference evidence="2 3" key="1">
    <citation type="submission" date="2018-03" db="EMBL/GenBank/DDBJ databases">
        <authorList>
            <person name="Gully D."/>
        </authorList>
    </citation>
    <scope>NUCLEOTIDE SEQUENCE [LARGE SCALE GENOMIC DNA]</scope>
    <source>
        <strain evidence="2">ORS3257</strain>
    </source>
</reference>
<dbReference type="KEGG" id="bvz:BRAD3257_5746"/>
<evidence type="ECO:0000313" key="3">
    <source>
        <dbReference type="Proteomes" id="UP000246085"/>
    </source>
</evidence>
<dbReference type="Proteomes" id="UP000246085">
    <property type="component" value="Chromosome BRAD3257"/>
</dbReference>
<name>A0A2U3Q5K5_9BRAD</name>
<dbReference type="AlphaFoldDB" id="A0A2U3Q5K5"/>
<protein>
    <submittedName>
        <fullName evidence="2">Uncharacterized protein</fullName>
    </submittedName>
</protein>
<feature type="region of interest" description="Disordered" evidence="1">
    <location>
        <begin position="1"/>
        <end position="26"/>
    </location>
</feature>
<proteinExistence type="predicted"/>
<organism evidence="2 3">
    <name type="scientific">Bradyrhizobium vignae</name>
    <dbReference type="NCBI Taxonomy" id="1549949"/>
    <lineage>
        <taxon>Bacteria</taxon>
        <taxon>Pseudomonadati</taxon>
        <taxon>Pseudomonadota</taxon>
        <taxon>Alphaproteobacteria</taxon>
        <taxon>Hyphomicrobiales</taxon>
        <taxon>Nitrobacteraceae</taxon>
        <taxon>Bradyrhizobium</taxon>
    </lineage>
</organism>
<evidence type="ECO:0000256" key="1">
    <source>
        <dbReference type="SAM" id="MobiDB-lite"/>
    </source>
</evidence>
<accession>A0A2U3Q5K5</accession>